<sequence length="725" mass="81634">MSNNKETDSISVARRAILKDVDAALPASVSASASAATAVSAQTSSAKARTGPRTVREIENIWIPMSDGTKIAARVWLPEDAEHNPVPVLMEYIPYRKRDSRRLHEETFHPYLASFGYACVRPDIRGSGDSEGLPMDEWVKQEQDDGVEIIAWLAQQPWCTGKVGMFGISWGGFSALQVAARRPPELKAIITVCSTDDRYADDTPYTGGMIMEDAFGIAWGLRYPASCASPPDPAIVGDRWRDMWMERLNNLDFYTANWLTHQHRDAFWKQGSISEDYGSIQCPVYAVTGWYDAYRRTVPRMLANLKCPRKGLVGPWGHQYPNDGGPGPGPAIDWLAESLRWWDHWLKDIDTGIMDEPMYRVWMQQEPAMRGIHQTSGRWEIPGRWVAEDSWPSSRIRPRKLYLTKDGLENNAGDETARVLKPLQTVGITAPGWWLRSAEEAPTDQRIDDARSLTFDSEPLKGGFEILGGPVVTLDLAVDKPVAFLAVTLNEVDPDGRSKRVAYNVLNLTHRDSDEFPQPLEPRKRYRISLALQDCAHVFEAGKRIRVTVATSHWPAYWPSPEPVTLTLYAGRSELELPVRPPRAEDRELKPFGPAFVPEPTSGRTILQEAPKPTRDSEWDAATGKLTIRNAYGTGRYRIDAIGTELSLTESEVKEILDHEPTSAKSDAQYVKAYKRGDWDCRIEGRLCFSSTKDNFLFVGQIKAFEHDTEVFAKTWNRTIPRMLV</sequence>
<evidence type="ECO:0000256" key="1">
    <source>
        <dbReference type="ARBA" id="ARBA00022801"/>
    </source>
</evidence>
<dbReference type="Gene3D" id="3.40.50.1820">
    <property type="entry name" value="alpha/beta hydrolase"/>
    <property type="match status" value="2"/>
</dbReference>
<keyword evidence="1" id="KW-0378">Hydrolase</keyword>
<feature type="domain" description="Xaa-Pro dipeptidyl-peptidase C-terminal" evidence="2">
    <location>
        <begin position="339"/>
        <end position="598"/>
    </location>
</feature>
<evidence type="ECO:0000259" key="2">
    <source>
        <dbReference type="SMART" id="SM00939"/>
    </source>
</evidence>
<proteinExistence type="predicted"/>
<protein>
    <submittedName>
        <fullName evidence="3">Peptidase S15</fullName>
    </submittedName>
</protein>
<dbReference type="InterPro" id="IPR008979">
    <property type="entry name" value="Galactose-bd-like_sf"/>
</dbReference>
<comment type="caution">
    <text evidence="3">The sequence shown here is derived from an EMBL/GenBank/DDBJ whole genome shotgun (WGS) entry which is preliminary data.</text>
</comment>
<dbReference type="InterPro" id="IPR029058">
    <property type="entry name" value="AB_hydrolase_fold"/>
</dbReference>
<dbReference type="Pfam" id="PF02129">
    <property type="entry name" value="Peptidase_S15"/>
    <property type="match status" value="1"/>
</dbReference>
<evidence type="ECO:0000313" key="4">
    <source>
        <dbReference type="Proteomes" id="UP000216442"/>
    </source>
</evidence>
<dbReference type="InterPro" id="IPR013736">
    <property type="entry name" value="Xaa-Pro_dipept_C"/>
</dbReference>
<dbReference type="PANTHER" id="PTHR43056">
    <property type="entry name" value="PEPTIDASE S9 PROLYL OLIGOPEPTIDASE"/>
    <property type="match status" value="1"/>
</dbReference>
<dbReference type="SUPFAM" id="SSF49785">
    <property type="entry name" value="Galactose-binding domain-like"/>
    <property type="match status" value="1"/>
</dbReference>
<dbReference type="RefSeq" id="WP_095493334.1">
    <property type="nucleotide sequence ID" value="NZ_NPKJ01000045.1"/>
</dbReference>
<dbReference type="Pfam" id="PF08530">
    <property type="entry name" value="PepX_C"/>
    <property type="match status" value="1"/>
</dbReference>
<dbReference type="PANTHER" id="PTHR43056:SF10">
    <property type="entry name" value="COCE_NOND FAMILY, PUTATIVE (AFU_ORTHOLOGUE AFUA_7G00600)-RELATED"/>
    <property type="match status" value="1"/>
</dbReference>
<dbReference type="OrthoDB" id="9806163at2"/>
<organism evidence="3 4">
    <name type="scientific">Mesorhizobium temperatum</name>
    <dbReference type="NCBI Taxonomy" id="241416"/>
    <lineage>
        <taxon>Bacteria</taxon>
        <taxon>Pseudomonadati</taxon>
        <taxon>Pseudomonadota</taxon>
        <taxon>Alphaproteobacteria</taxon>
        <taxon>Hyphomicrobiales</taxon>
        <taxon>Phyllobacteriaceae</taxon>
        <taxon>Mesorhizobium</taxon>
    </lineage>
</organism>
<dbReference type="NCBIfam" id="TIGR00976">
    <property type="entry name" value="CocE_NonD"/>
    <property type="match status" value="1"/>
</dbReference>
<dbReference type="EMBL" id="NPKJ01000045">
    <property type="protein sequence ID" value="PAQ08910.1"/>
    <property type="molecule type" value="Genomic_DNA"/>
</dbReference>
<dbReference type="Gene3D" id="2.60.120.260">
    <property type="entry name" value="Galactose-binding domain-like"/>
    <property type="match status" value="1"/>
</dbReference>
<dbReference type="InterPro" id="IPR005674">
    <property type="entry name" value="CocE/Ser_esterase"/>
</dbReference>
<keyword evidence="4" id="KW-1185">Reference proteome</keyword>
<dbReference type="GO" id="GO:0008239">
    <property type="term" value="F:dipeptidyl-peptidase activity"/>
    <property type="evidence" value="ECO:0007669"/>
    <property type="project" value="InterPro"/>
</dbReference>
<dbReference type="AlphaFoldDB" id="A0A271LNL2"/>
<evidence type="ECO:0000313" key="3">
    <source>
        <dbReference type="EMBL" id="PAQ08910.1"/>
    </source>
</evidence>
<name>A0A271LNL2_9HYPH</name>
<dbReference type="SUPFAM" id="SSF53474">
    <property type="entry name" value="alpha/beta-Hydrolases"/>
    <property type="match status" value="1"/>
</dbReference>
<gene>
    <name evidence="3" type="ORF">CIT26_15020</name>
</gene>
<accession>A0A271LNL2</accession>
<reference evidence="3 4" key="1">
    <citation type="submission" date="2017-08" db="EMBL/GenBank/DDBJ databases">
        <title>Mesorhizobium wenxinae sp. nov., a novel rhizobial species isolated from root nodules of chickpea (Cicer arietinum L.).</title>
        <authorList>
            <person name="Zhang J."/>
        </authorList>
    </citation>
    <scope>NUCLEOTIDE SEQUENCE [LARGE SCALE GENOMIC DNA]</scope>
    <source>
        <strain evidence="3 4">SDW018</strain>
    </source>
</reference>
<dbReference type="InterPro" id="IPR050585">
    <property type="entry name" value="Xaa-Pro_dipeptidyl-ppase/CocE"/>
</dbReference>
<dbReference type="InterPro" id="IPR000383">
    <property type="entry name" value="Xaa-Pro-like_dom"/>
</dbReference>
<dbReference type="Proteomes" id="UP000216442">
    <property type="component" value="Unassembled WGS sequence"/>
</dbReference>
<dbReference type="SMART" id="SM00939">
    <property type="entry name" value="PepX_C"/>
    <property type="match status" value="1"/>
</dbReference>